<protein>
    <submittedName>
        <fullName evidence="1">Uncharacterized protein</fullName>
    </submittedName>
</protein>
<comment type="caution">
    <text evidence="1">The sequence shown here is derived from an EMBL/GenBank/DDBJ whole genome shotgun (WGS) entry which is preliminary data.</text>
</comment>
<dbReference type="SUPFAM" id="SSF159941">
    <property type="entry name" value="MM3350-like"/>
    <property type="match status" value="1"/>
</dbReference>
<dbReference type="InterPro" id="IPR024047">
    <property type="entry name" value="MM3350-like_sf"/>
</dbReference>
<dbReference type="Proteomes" id="UP001595648">
    <property type="component" value="Unassembled WGS sequence"/>
</dbReference>
<evidence type="ECO:0000313" key="2">
    <source>
        <dbReference type="Proteomes" id="UP001595648"/>
    </source>
</evidence>
<proteinExistence type="predicted"/>
<gene>
    <name evidence="1" type="ORF">ACFOJ9_30810</name>
</gene>
<name>A0ABV7MX81_9HYPH</name>
<sequence length="44" mass="5095">MTFLYDYGDEWRFGTGQPQPNASYPQILSKIGKTPPQYPDIEDE</sequence>
<organism evidence="1 2">
    <name type="scientific">Mesorhizobium cantuariense</name>
    <dbReference type="NCBI Taxonomy" id="1300275"/>
    <lineage>
        <taxon>Bacteria</taxon>
        <taxon>Pseudomonadati</taxon>
        <taxon>Pseudomonadota</taxon>
        <taxon>Alphaproteobacteria</taxon>
        <taxon>Hyphomicrobiales</taxon>
        <taxon>Phyllobacteriaceae</taxon>
        <taxon>Mesorhizobium</taxon>
    </lineage>
</organism>
<reference evidence="2" key="1">
    <citation type="journal article" date="2019" name="Int. J. Syst. Evol. Microbiol.">
        <title>The Global Catalogue of Microorganisms (GCM) 10K type strain sequencing project: providing services to taxonomists for standard genome sequencing and annotation.</title>
        <authorList>
            <consortium name="The Broad Institute Genomics Platform"/>
            <consortium name="The Broad Institute Genome Sequencing Center for Infectious Disease"/>
            <person name="Wu L."/>
            <person name="Ma J."/>
        </authorList>
    </citation>
    <scope>NUCLEOTIDE SEQUENCE [LARGE SCALE GENOMIC DNA]</scope>
    <source>
        <strain evidence="2">ICMP 19515</strain>
    </source>
</reference>
<dbReference type="EMBL" id="JBHRVD010000001">
    <property type="protein sequence ID" value="MFC3326113.1"/>
    <property type="molecule type" value="Genomic_DNA"/>
</dbReference>
<keyword evidence="2" id="KW-1185">Reference proteome</keyword>
<dbReference type="RefSeq" id="WP_378984694.1">
    <property type="nucleotide sequence ID" value="NZ_JBHRVD010000001.1"/>
</dbReference>
<accession>A0ABV7MX81</accession>
<evidence type="ECO:0000313" key="1">
    <source>
        <dbReference type="EMBL" id="MFC3326113.1"/>
    </source>
</evidence>